<dbReference type="SUPFAM" id="SSF82708">
    <property type="entry name" value="R3H domain"/>
    <property type="match status" value="1"/>
</dbReference>
<organism evidence="3">
    <name type="scientific">Chaetoceros debilis</name>
    <dbReference type="NCBI Taxonomy" id="122233"/>
    <lineage>
        <taxon>Eukaryota</taxon>
        <taxon>Sar</taxon>
        <taxon>Stramenopiles</taxon>
        <taxon>Ochrophyta</taxon>
        <taxon>Bacillariophyta</taxon>
        <taxon>Coscinodiscophyceae</taxon>
        <taxon>Chaetocerotophycidae</taxon>
        <taxon>Chaetocerotales</taxon>
        <taxon>Chaetocerotaceae</taxon>
        <taxon>Chaetoceros</taxon>
    </lineage>
</organism>
<evidence type="ECO:0000256" key="1">
    <source>
        <dbReference type="SAM" id="MobiDB-lite"/>
    </source>
</evidence>
<feature type="compositionally biased region" description="Low complexity" evidence="1">
    <location>
        <begin position="34"/>
        <end position="61"/>
    </location>
</feature>
<gene>
    <name evidence="3" type="ORF">CDEB00056_LOCUS20495</name>
</gene>
<name>A0A7S3VEI2_9STRA</name>
<dbReference type="InterPro" id="IPR001374">
    <property type="entry name" value="R3H_dom"/>
</dbReference>
<dbReference type="Pfam" id="PF01424">
    <property type="entry name" value="R3H"/>
    <property type="match status" value="1"/>
</dbReference>
<dbReference type="GO" id="GO:0003676">
    <property type="term" value="F:nucleic acid binding"/>
    <property type="evidence" value="ECO:0007669"/>
    <property type="project" value="UniProtKB-UniRule"/>
</dbReference>
<evidence type="ECO:0000259" key="2">
    <source>
        <dbReference type="PROSITE" id="PS51061"/>
    </source>
</evidence>
<proteinExistence type="predicted"/>
<dbReference type="Gene3D" id="3.30.1370.50">
    <property type="entry name" value="R3H-like domain"/>
    <property type="match status" value="1"/>
</dbReference>
<dbReference type="AlphaFoldDB" id="A0A7S3VEI2"/>
<feature type="region of interest" description="Disordered" evidence="1">
    <location>
        <begin position="483"/>
        <end position="572"/>
    </location>
</feature>
<feature type="compositionally biased region" description="Gly residues" evidence="1">
    <location>
        <begin position="368"/>
        <end position="378"/>
    </location>
</feature>
<feature type="region of interest" description="Disordered" evidence="1">
    <location>
        <begin position="87"/>
        <end position="153"/>
    </location>
</feature>
<dbReference type="PROSITE" id="PS51061">
    <property type="entry name" value="R3H"/>
    <property type="match status" value="1"/>
</dbReference>
<dbReference type="EMBL" id="HBIO01026719">
    <property type="protein sequence ID" value="CAE0475642.1"/>
    <property type="molecule type" value="Transcribed_RNA"/>
</dbReference>
<feature type="compositionally biased region" description="Low complexity" evidence="1">
    <location>
        <begin position="87"/>
        <end position="120"/>
    </location>
</feature>
<feature type="domain" description="R3H" evidence="2">
    <location>
        <begin position="271"/>
        <end position="334"/>
    </location>
</feature>
<feature type="region of interest" description="Disordered" evidence="1">
    <location>
        <begin position="19"/>
        <end position="72"/>
    </location>
</feature>
<feature type="region of interest" description="Disordered" evidence="1">
    <location>
        <begin position="358"/>
        <end position="409"/>
    </location>
</feature>
<dbReference type="InterPro" id="IPR036867">
    <property type="entry name" value="R3H_dom_sf"/>
</dbReference>
<evidence type="ECO:0000313" key="3">
    <source>
        <dbReference type="EMBL" id="CAE0475642.1"/>
    </source>
</evidence>
<protein>
    <recommendedName>
        <fullName evidence="2">R3H domain-containing protein</fullName>
    </recommendedName>
</protein>
<feature type="compositionally biased region" description="Basic and acidic residues" evidence="1">
    <location>
        <begin position="522"/>
        <end position="533"/>
    </location>
</feature>
<feature type="compositionally biased region" description="Acidic residues" evidence="1">
    <location>
        <begin position="544"/>
        <end position="572"/>
    </location>
</feature>
<accession>A0A7S3VEI2</accession>
<sequence length="572" mass="62949">MESGWDDDGIYAHDQGGMLIIDDDYNPGLRSGFQHSTNHSQHQNQNQNQGQNSQQQQRRQQAPTTWAPDDLRTRYGYASRNRADMFPALSTPASTSTSTPTSAANSTQTQPQPQSQSASKPKAKPKPSKSLSRIGNLVQKTNPKQVEKQRKARATALRQAEIANMPFEEVMRRMEMGDDFQPHGASGLLPVPPIDDNEGSGNGFVTEGQLERNRNFASALGVAPSTMRTQLKLNAGWARPTSIPKQMDEFGNELNATQYPDELILEARERMTELLRLETKWKKFLQDDKAASCPLKAMERPLRKFVHGYSDYWNLRTESFDPEPKRYIHCVKLLETRSPRPLLSQAVRMWRGPAPSASARFLSDNNMGSGGGGGGDGQPAGEDTASSSAREFPSGEEREPLKIAPRTIPSGIVAPPGAMFDMDIMMDVSQPLPAVVPGTAIALAASSANSNVNGNGNGPASASQEAAPRFAPMLAERETTRPKLNLGPRTKPLALPKYQPPPSTRMTMEDMAQNGSHTRRRMMTEKQRAETVKKKNILATAFASDDEEDSSSESEWEVEKEDYSSESDEGEC</sequence>
<reference evidence="3" key="1">
    <citation type="submission" date="2021-01" db="EMBL/GenBank/DDBJ databases">
        <authorList>
            <person name="Corre E."/>
            <person name="Pelletier E."/>
            <person name="Niang G."/>
            <person name="Scheremetjew M."/>
            <person name="Finn R."/>
            <person name="Kale V."/>
            <person name="Holt S."/>
            <person name="Cochrane G."/>
            <person name="Meng A."/>
            <person name="Brown T."/>
            <person name="Cohen L."/>
        </authorList>
    </citation>
    <scope>NUCLEOTIDE SEQUENCE</scope>
    <source>
        <strain evidence="3">MM31A-1</strain>
    </source>
</reference>